<dbReference type="Gene3D" id="3.40.50.300">
    <property type="entry name" value="P-loop containing nucleotide triphosphate hydrolases"/>
    <property type="match status" value="1"/>
</dbReference>
<dbReference type="GO" id="GO:0016887">
    <property type="term" value="F:ATP hydrolysis activity"/>
    <property type="evidence" value="ECO:0007669"/>
    <property type="project" value="InterPro"/>
</dbReference>
<dbReference type="PROSITE" id="PS50929">
    <property type="entry name" value="ABC_TM1F"/>
    <property type="match status" value="1"/>
</dbReference>
<dbReference type="PROSITE" id="PS00211">
    <property type="entry name" value="ABC_TRANSPORTER_1"/>
    <property type="match status" value="1"/>
</dbReference>
<evidence type="ECO:0000256" key="6">
    <source>
        <dbReference type="ARBA" id="ARBA00022989"/>
    </source>
</evidence>
<feature type="domain" description="ABC transporter" evidence="9">
    <location>
        <begin position="333"/>
        <end position="567"/>
    </location>
</feature>
<keyword evidence="4" id="KW-0547">Nucleotide-binding</keyword>
<evidence type="ECO:0000313" key="12">
    <source>
        <dbReference type="Proteomes" id="UP000198892"/>
    </source>
</evidence>
<evidence type="ECO:0000256" key="2">
    <source>
        <dbReference type="ARBA" id="ARBA00022448"/>
    </source>
</evidence>
<feature type="transmembrane region" description="Helical" evidence="8">
    <location>
        <begin position="243"/>
        <end position="264"/>
    </location>
</feature>
<dbReference type="InterPro" id="IPR003439">
    <property type="entry name" value="ABC_transporter-like_ATP-bd"/>
</dbReference>
<feature type="domain" description="ABC transmembrane type-1" evidence="10">
    <location>
        <begin position="18"/>
        <end position="299"/>
    </location>
</feature>
<dbReference type="PROSITE" id="PS50893">
    <property type="entry name" value="ABC_TRANSPORTER_2"/>
    <property type="match status" value="1"/>
</dbReference>
<evidence type="ECO:0000256" key="4">
    <source>
        <dbReference type="ARBA" id="ARBA00022741"/>
    </source>
</evidence>
<comment type="subcellular location">
    <subcellularLocation>
        <location evidence="1">Cell membrane</location>
        <topology evidence="1">Multi-pass membrane protein</topology>
    </subcellularLocation>
</comment>
<evidence type="ECO:0000256" key="8">
    <source>
        <dbReference type="SAM" id="Phobius"/>
    </source>
</evidence>
<dbReference type="PANTHER" id="PTHR43394">
    <property type="entry name" value="ATP-DEPENDENT PERMEASE MDL1, MITOCHONDRIAL"/>
    <property type="match status" value="1"/>
</dbReference>
<dbReference type="InterPro" id="IPR036640">
    <property type="entry name" value="ABC1_TM_sf"/>
</dbReference>
<keyword evidence="3 8" id="KW-0812">Transmembrane</keyword>
<evidence type="ECO:0000256" key="5">
    <source>
        <dbReference type="ARBA" id="ARBA00022840"/>
    </source>
</evidence>
<feature type="transmembrane region" description="Helical" evidence="8">
    <location>
        <begin position="50"/>
        <end position="74"/>
    </location>
</feature>
<dbReference type="FunFam" id="1.20.1560.10:FF:000053">
    <property type="entry name" value="Multidrug ABC transporter ATP-binding protein"/>
    <property type="match status" value="1"/>
</dbReference>
<protein>
    <submittedName>
        <fullName evidence="11">ATP-binding cassette, subfamily B</fullName>
    </submittedName>
</protein>
<dbReference type="OrthoDB" id="9770415at2"/>
<dbReference type="InterPro" id="IPR003593">
    <property type="entry name" value="AAA+_ATPase"/>
</dbReference>
<evidence type="ECO:0000259" key="9">
    <source>
        <dbReference type="PROSITE" id="PS50893"/>
    </source>
</evidence>
<dbReference type="InterPro" id="IPR017871">
    <property type="entry name" value="ABC_transporter-like_CS"/>
</dbReference>
<evidence type="ECO:0000256" key="3">
    <source>
        <dbReference type="ARBA" id="ARBA00022692"/>
    </source>
</evidence>
<dbReference type="InterPro" id="IPR039421">
    <property type="entry name" value="Type_1_exporter"/>
</dbReference>
<dbReference type="RefSeq" id="WP_093338402.1">
    <property type="nucleotide sequence ID" value="NZ_FOXD01000018.1"/>
</dbReference>
<dbReference type="InterPro" id="IPR011527">
    <property type="entry name" value="ABC1_TM_dom"/>
</dbReference>
<gene>
    <name evidence="11" type="ORF">SAMN05518683_11813</name>
</gene>
<name>A0A1I5W0Z5_9BACI</name>
<feature type="transmembrane region" description="Helical" evidence="8">
    <location>
        <begin position="158"/>
        <end position="175"/>
    </location>
</feature>
<dbReference type="CDD" id="cd18549">
    <property type="entry name" value="ABC_6TM_YwjA_like"/>
    <property type="match status" value="1"/>
</dbReference>
<keyword evidence="6 8" id="KW-1133">Transmembrane helix</keyword>
<dbReference type="FunFam" id="3.40.50.300:FF:000287">
    <property type="entry name" value="Multidrug ABC transporter ATP-binding protein"/>
    <property type="match status" value="1"/>
</dbReference>
<evidence type="ECO:0000313" key="11">
    <source>
        <dbReference type="EMBL" id="SFQ12926.1"/>
    </source>
</evidence>
<evidence type="ECO:0000256" key="7">
    <source>
        <dbReference type="ARBA" id="ARBA00023136"/>
    </source>
</evidence>
<dbReference type="Proteomes" id="UP000198892">
    <property type="component" value="Unassembled WGS sequence"/>
</dbReference>
<sequence length="572" mass="64270">MLRRFASYYKPYKKLFTLTFTCAIFVALLDLAFPLVVNRVVDTLLPQGNISVIIWACIGLFFLYILNTGAHFIVTYWGHRLGINIETDMRDELFDHMQRLSYTYYDNNKTGHLLSHLTNDLFEIGEVAHHGPEDVFIALVTLFGSFGVMLYINVKLAVLTFLIVPVLILIIIFCHRRMAAAMKYMLNRMADFNARVEDTVGGIRLVQAFANERHEQKLFHRDNQNFKQAKIWSYRIMGLNNSLSYMMMRMMTLFVLLCGAYFIVQGDMSIGDFMAFILLTNIFFQPIEKINAIIESYPKGYAGFKRYIALLDTEPDIVDAPGAKPLPEVEGNIAYSGVRFGYDDNRSIVDGIDLSIEAGETAAFVGPSGAGKTTLLSLLPRFYDIQDGAITIDGEDIRNVQLSSLRRQIGIVQQDVFMFSGTLRDNIRYGSLHASDDEVWEAARCAELESFVEELPEGLDTVVGERGVKLSGGQKQRLSIARMFLKNPPILILDEATSALDTETEQSIQRSLNELAQGRTTLIIAHRLATIRHADKIIVVTPGGIEEQGTHDALLAHGGHYAKLHGAQHAYV</sequence>
<reference evidence="12" key="1">
    <citation type="submission" date="2016-10" db="EMBL/GenBank/DDBJ databases">
        <authorList>
            <person name="Varghese N."/>
            <person name="Submissions S."/>
        </authorList>
    </citation>
    <scope>NUCLEOTIDE SEQUENCE [LARGE SCALE GENOMIC DNA]</scope>
    <source>
        <strain evidence="12">S7</strain>
    </source>
</reference>
<accession>A0A1I5W0Z5</accession>
<dbReference type="AlphaFoldDB" id="A0A1I5W0Z5"/>
<dbReference type="PANTHER" id="PTHR43394:SF1">
    <property type="entry name" value="ATP-BINDING CASSETTE SUB-FAMILY B MEMBER 10, MITOCHONDRIAL"/>
    <property type="match status" value="1"/>
</dbReference>
<keyword evidence="2" id="KW-0813">Transport</keyword>
<dbReference type="SUPFAM" id="SSF90123">
    <property type="entry name" value="ABC transporter transmembrane region"/>
    <property type="match status" value="1"/>
</dbReference>
<dbReference type="Pfam" id="PF00664">
    <property type="entry name" value="ABC_membrane"/>
    <property type="match status" value="1"/>
</dbReference>
<dbReference type="InterPro" id="IPR027417">
    <property type="entry name" value="P-loop_NTPase"/>
</dbReference>
<keyword evidence="5 11" id="KW-0067">ATP-binding</keyword>
<dbReference type="SUPFAM" id="SSF52540">
    <property type="entry name" value="P-loop containing nucleoside triphosphate hydrolases"/>
    <property type="match status" value="1"/>
</dbReference>
<dbReference type="EMBL" id="FOXD01000018">
    <property type="protein sequence ID" value="SFQ12926.1"/>
    <property type="molecule type" value="Genomic_DNA"/>
</dbReference>
<keyword evidence="12" id="KW-1185">Reference proteome</keyword>
<evidence type="ECO:0000256" key="1">
    <source>
        <dbReference type="ARBA" id="ARBA00004651"/>
    </source>
</evidence>
<dbReference type="GO" id="GO:0005524">
    <property type="term" value="F:ATP binding"/>
    <property type="evidence" value="ECO:0007669"/>
    <property type="project" value="UniProtKB-KW"/>
</dbReference>
<dbReference type="Gene3D" id="1.20.1560.10">
    <property type="entry name" value="ABC transporter type 1, transmembrane domain"/>
    <property type="match status" value="1"/>
</dbReference>
<dbReference type="GO" id="GO:0005886">
    <property type="term" value="C:plasma membrane"/>
    <property type="evidence" value="ECO:0007669"/>
    <property type="project" value="UniProtKB-SubCell"/>
</dbReference>
<evidence type="ECO:0000259" key="10">
    <source>
        <dbReference type="PROSITE" id="PS50929"/>
    </source>
</evidence>
<proteinExistence type="predicted"/>
<dbReference type="SMART" id="SM00382">
    <property type="entry name" value="AAA"/>
    <property type="match status" value="1"/>
</dbReference>
<organism evidence="11 12">
    <name type="scientific">Salibacterium halotolerans</name>
    <dbReference type="NCBI Taxonomy" id="1884432"/>
    <lineage>
        <taxon>Bacteria</taxon>
        <taxon>Bacillati</taxon>
        <taxon>Bacillota</taxon>
        <taxon>Bacilli</taxon>
        <taxon>Bacillales</taxon>
        <taxon>Bacillaceae</taxon>
    </lineage>
</organism>
<dbReference type="GO" id="GO:0015421">
    <property type="term" value="F:ABC-type oligopeptide transporter activity"/>
    <property type="evidence" value="ECO:0007669"/>
    <property type="project" value="TreeGrafter"/>
</dbReference>
<feature type="transmembrane region" description="Helical" evidence="8">
    <location>
        <begin position="135"/>
        <end position="152"/>
    </location>
</feature>
<keyword evidence="7 8" id="KW-0472">Membrane</keyword>
<dbReference type="Pfam" id="PF00005">
    <property type="entry name" value="ABC_tran"/>
    <property type="match status" value="1"/>
</dbReference>
<dbReference type="STRING" id="1884432.SAMN05518683_11813"/>